<keyword evidence="2" id="KW-0012">Acyltransferase</keyword>
<name>A0A271J356_9BACT</name>
<sequence length="173" mass="18932">MEIRPATLSDVGPLRDLAERSFRAAFADQNDPADMDAYVLETFTSERVRAEIDDPDNRFLLAVDGGALLGYAKLRDGDADPSVTGPAPIEIERIYAAPESIGRGVGRALMQACLDTAAAMDRETIWLGVWERNDRAIAFYERWGFETVGAHGFQLGSDPQTDLVMARAVGQII</sequence>
<accession>A0A271J356</accession>
<evidence type="ECO:0000256" key="1">
    <source>
        <dbReference type="ARBA" id="ARBA00022679"/>
    </source>
</evidence>
<keyword evidence="1" id="KW-0808">Transferase</keyword>
<dbReference type="Pfam" id="PF00583">
    <property type="entry name" value="Acetyltransf_1"/>
    <property type="match status" value="1"/>
</dbReference>
<comment type="caution">
    <text evidence="4">The sequence shown here is derived from an EMBL/GenBank/DDBJ whole genome shotgun (WGS) entry which is preliminary data.</text>
</comment>
<dbReference type="AlphaFoldDB" id="A0A271J356"/>
<organism evidence="4 5">
    <name type="scientific">Rubrivirga marina</name>
    <dbReference type="NCBI Taxonomy" id="1196024"/>
    <lineage>
        <taxon>Bacteria</taxon>
        <taxon>Pseudomonadati</taxon>
        <taxon>Rhodothermota</taxon>
        <taxon>Rhodothermia</taxon>
        <taxon>Rhodothermales</taxon>
        <taxon>Rubricoccaceae</taxon>
        <taxon>Rubrivirga</taxon>
    </lineage>
</organism>
<dbReference type="InterPro" id="IPR016181">
    <property type="entry name" value="Acyl_CoA_acyltransferase"/>
</dbReference>
<dbReference type="GO" id="GO:0016747">
    <property type="term" value="F:acyltransferase activity, transferring groups other than amino-acyl groups"/>
    <property type="evidence" value="ECO:0007669"/>
    <property type="project" value="InterPro"/>
</dbReference>
<dbReference type="OrthoDB" id="7205533at2"/>
<protein>
    <recommendedName>
        <fullName evidence="3">N-acetyltransferase domain-containing protein</fullName>
    </recommendedName>
</protein>
<dbReference type="CDD" id="cd04301">
    <property type="entry name" value="NAT_SF"/>
    <property type="match status" value="1"/>
</dbReference>
<gene>
    <name evidence="4" type="ORF">BSZ37_16265</name>
</gene>
<dbReference type="Gene3D" id="3.40.630.30">
    <property type="match status" value="1"/>
</dbReference>
<dbReference type="PANTHER" id="PTHR43877">
    <property type="entry name" value="AMINOALKYLPHOSPHONATE N-ACETYLTRANSFERASE-RELATED-RELATED"/>
    <property type="match status" value="1"/>
</dbReference>
<dbReference type="SUPFAM" id="SSF55729">
    <property type="entry name" value="Acyl-CoA N-acyltransferases (Nat)"/>
    <property type="match status" value="1"/>
</dbReference>
<dbReference type="RefSeq" id="WP_095511556.1">
    <property type="nucleotide sequence ID" value="NZ_MQWD01000001.1"/>
</dbReference>
<dbReference type="Proteomes" id="UP000216339">
    <property type="component" value="Unassembled WGS sequence"/>
</dbReference>
<evidence type="ECO:0000256" key="2">
    <source>
        <dbReference type="ARBA" id="ARBA00023315"/>
    </source>
</evidence>
<dbReference type="PROSITE" id="PS51186">
    <property type="entry name" value="GNAT"/>
    <property type="match status" value="1"/>
</dbReference>
<keyword evidence="5" id="KW-1185">Reference proteome</keyword>
<evidence type="ECO:0000313" key="5">
    <source>
        <dbReference type="Proteomes" id="UP000216339"/>
    </source>
</evidence>
<reference evidence="4 5" key="1">
    <citation type="submission" date="2016-11" db="EMBL/GenBank/DDBJ databases">
        <title>Study of marine rhodopsin-containing bacteria.</title>
        <authorList>
            <person name="Yoshizawa S."/>
            <person name="Kumagai Y."/>
            <person name="Kogure K."/>
        </authorList>
    </citation>
    <scope>NUCLEOTIDE SEQUENCE [LARGE SCALE GENOMIC DNA]</scope>
    <source>
        <strain evidence="4 5">SAORIC-28</strain>
    </source>
</reference>
<dbReference type="InterPro" id="IPR050832">
    <property type="entry name" value="Bact_Acetyltransf"/>
</dbReference>
<dbReference type="EMBL" id="MQWD01000001">
    <property type="protein sequence ID" value="PAP77883.1"/>
    <property type="molecule type" value="Genomic_DNA"/>
</dbReference>
<dbReference type="InterPro" id="IPR000182">
    <property type="entry name" value="GNAT_dom"/>
</dbReference>
<evidence type="ECO:0000313" key="4">
    <source>
        <dbReference type="EMBL" id="PAP77883.1"/>
    </source>
</evidence>
<evidence type="ECO:0000259" key="3">
    <source>
        <dbReference type="PROSITE" id="PS51186"/>
    </source>
</evidence>
<proteinExistence type="predicted"/>
<feature type="domain" description="N-acetyltransferase" evidence="3">
    <location>
        <begin position="1"/>
        <end position="170"/>
    </location>
</feature>